<keyword evidence="3" id="KW-1185">Reference proteome</keyword>
<sequence>MERQVNKEVDEGYEHLKVKLKAKQQPLPEAQLLLNLKKQGKESNKQTILEEIKRKNRGEGSGAAPEAPDYSSSSDDSSQYANDDKTESVRDSDHDKSDTDYEKGDESDKSAFDEESAKSDESDKDSDNADDQTNAYVINPYDKVPEQPPKEFPTLSPSVTTTSVEDYTRYLNDSKDVQMSELLNKPLYTEATTMTVSLILETIHETQE</sequence>
<dbReference type="EMBL" id="BQNB010013079">
    <property type="protein sequence ID" value="GJT11593.1"/>
    <property type="molecule type" value="Genomic_DNA"/>
</dbReference>
<gene>
    <name evidence="2" type="ORF">Tco_0858635</name>
</gene>
<evidence type="ECO:0000256" key="1">
    <source>
        <dbReference type="SAM" id="MobiDB-lite"/>
    </source>
</evidence>
<accession>A0ABQ5BCM7</accession>
<dbReference type="Proteomes" id="UP001151760">
    <property type="component" value="Unassembled WGS sequence"/>
</dbReference>
<comment type="caution">
    <text evidence="2">The sequence shown here is derived from an EMBL/GenBank/DDBJ whole genome shotgun (WGS) entry which is preliminary data.</text>
</comment>
<feature type="compositionally biased region" description="Basic and acidic residues" evidence="1">
    <location>
        <begin position="39"/>
        <end position="53"/>
    </location>
</feature>
<name>A0ABQ5BCM7_9ASTR</name>
<proteinExistence type="predicted"/>
<reference evidence="2" key="2">
    <citation type="submission" date="2022-01" db="EMBL/GenBank/DDBJ databases">
        <authorList>
            <person name="Yamashiro T."/>
            <person name="Shiraishi A."/>
            <person name="Satake H."/>
            <person name="Nakayama K."/>
        </authorList>
    </citation>
    <scope>NUCLEOTIDE SEQUENCE</scope>
</reference>
<reference evidence="2" key="1">
    <citation type="journal article" date="2022" name="Int. J. Mol. Sci.">
        <title>Draft Genome of Tanacetum Coccineum: Genomic Comparison of Closely Related Tanacetum-Family Plants.</title>
        <authorList>
            <person name="Yamashiro T."/>
            <person name="Shiraishi A."/>
            <person name="Nakayama K."/>
            <person name="Satake H."/>
        </authorList>
    </citation>
    <scope>NUCLEOTIDE SEQUENCE</scope>
</reference>
<protein>
    <submittedName>
        <fullName evidence="2">Uncharacterized protein</fullName>
    </submittedName>
</protein>
<feature type="region of interest" description="Disordered" evidence="1">
    <location>
        <begin position="34"/>
        <end position="159"/>
    </location>
</feature>
<feature type="compositionally biased region" description="Basic and acidic residues" evidence="1">
    <location>
        <begin position="82"/>
        <end position="127"/>
    </location>
</feature>
<organism evidence="2 3">
    <name type="scientific">Tanacetum coccineum</name>
    <dbReference type="NCBI Taxonomy" id="301880"/>
    <lineage>
        <taxon>Eukaryota</taxon>
        <taxon>Viridiplantae</taxon>
        <taxon>Streptophyta</taxon>
        <taxon>Embryophyta</taxon>
        <taxon>Tracheophyta</taxon>
        <taxon>Spermatophyta</taxon>
        <taxon>Magnoliopsida</taxon>
        <taxon>eudicotyledons</taxon>
        <taxon>Gunneridae</taxon>
        <taxon>Pentapetalae</taxon>
        <taxon>asterids</taxon>
        <taxon>campanulids</taxon>
        <taxon>Asterales</taxon>
        <taxon>Asteraceae</taxon>
        <taxon>Asteroideae</taxon>
        <taxon>Anthemideae</taxon>
        <taxon>Anthemidinae</taxon>
        <taxon>Tanacetum</taxon>
    </lineage>
</organism>
<evidence type="ECO:0000313" key="3">
    <source>
        <dbReference type="Proteomes" id="UP001151760"/>
    </source>
</evidence>
<evidence type="ECO:0000313" key="2">
    <source>
        <dbReference type="EMBL" id="GJT11593.1"/>
    </source>
</evidence>